<evidence type="ECO:0008006" key="3">
    <source>
        <dbReference type="Google" id="ProtNLM"/>
    </source>
</evidence>
<geneLocation type="plasmid" evidence="2">
    <name>pob3b2</name>
</geneLocation>
<dbReference type="KEGG" id="mtw:CQW49_23345"/>
<dbReference type="Proteomes" id="UP000230709">
    <property type="component" value="Plasmid pOB3b2"/>
</dbReference>
<dbReference type="AlphaFoldDB" id="A0A2D2D7H4"/>
<dbReference type="PROSITE" id="PS51257">
    <property type="entry name" value="PROKAR_LIPOPROTEIN"/>
    <property type="match status" value="1"/>
</dbReference>
<reference evidence="2" key="1">
    <citation type="submission" date="2017-10" db="EMBL/GenBank/DDBJ databases">
        <title>Completed PacBio SMRT sequence of Methylosinus trichosporium OB3b reveals presence of a third large plasmid.</title>
        <authorList>
            <person name="Charles T.C."/>
            <person name="Lynch M.D.J."/>
            <person name="Heil J.R."/>
            <person name="Cheng J."/>
        </authorList>
    </citation>
    <scope>NUCLEOTIDE SEQUENCE [LARGE SCALE GENOMIC DNA]</scope>
    <source>
        <strain evidence="2">OB3b</strain>
        <plasmid evidence="2">pob3b2</plasmid>
    </source>
</reference>
<dbReference type="InterPro" id="IPR038140">
    <property type="entry name" value="DotD_sf"/>
</dbReference>
<sequence length="165" mass="17715">MIAQKYGADHMSANRPCRGLVLLLASSILGGCAHDVPATVDVAGMPNAEIALRRSVEHVDKEMSEIGRMRPAPRHGPAVVPAELQKIVAFEWEGPLEGAVEKLAGEVGYDVVVDSAFNVQTVSIGIKSGPRRVYEIFQAIGSAAGDRATVQVDAQHHRIEVIYHV</sequence>
<accession>A0A2D2D7H4</accession>
<dbReference type="InterPro" id="IPR031817">
    <property type="entry name" value="DotD"/>
</dbReference>
<proteinExistence type="predicted"/>
<keyword evidence="1" id="KW-0614">Plasmid</keyword>
<evidence type="ECO:0000313" key="1">
    <source>
        <dbReference type="EMBL" id="ATQ70885.1"/>
    </source>
</evidence>
<organism evidence="1 2">
    <name type="scientific">Methylosinus trichosporium (strain ATCC 35070 / NCIMB 11131 / UNIQEM 75 / OB3b)</name>
    <dbReference type="NCBI Taxonomy" id="595536"/>
    <lineage>
        <taxon>Bacteria</taxon>
        <taxon>Pseudomonadati</taxon>
        <taxon>Pseudomonadota</taxon>
        <taxon>Alphaproteobacteria</taxon>
        <taxon>Hyphomicrobiales</taxon>
        <taxon>Methylocystaceae</taxon>
        <taxon>Methylosinus</taxon>
    </lineage>
</organism>
<protein>
    <recommendedName>
        <fullName evidence="3">Secretion protein</fullName>
    </recommendedName>
</protein>
<dbReference type="Gene3D" id="3.55.50.60">
    <property type="entry name" value="DotD protein"/>
    <property type="match status" value="1"/>
</dbReference>
<dbReference type="Pfam" id="PF16816">
    <property type="entry name" value="DotD"/>
    <property type="match status" value="1"/>
</dbReference>
<keyword evidence="2" id="KW-1185">Reference proteome</keyword>
<gene>
    <name evidence="1" type="ORF">CQW49_23345</name>
</gene>
<evidence type="ECO:0000313" key="2">
    <source>
        <dbReference type="Proteomes" id="UP000230709"/>
    </source>
</evidence>
<name>A0A2D2D7H4_METT3</name>
<dbReference type="EMBL" id="CP023739">
    <property type="protein sequence ID" value="ATQ70885.1"/>
    <property type="molecule type" value="Genomic_DNA"/>
</dbReference>